<dbReference type="SMART" id="SM01185">
    <property type="entry name" value="EFP"/>
    <property type="match status" value="1"/>
</dbReference>
<dbReference type="OrthoDB" id="9801844at2"/>
<comment type="similarity">
    <text evidence="3 8 10">Belongs to the elongation factor P family.</text>
</comment>
<organism evidence="13 14">
    <name type="scientific">Candidatus Criblamydia sequanensis CRIB-18</name>
    <dbReference type="NCBI Taxonomy" id="1437425"/>
    <lineage>
        <taxon>Bacteria</taxon>
        <taxon>Pseudomonadati</taxon>
        <taxon>Chlamydiota</taxon>
        <taxon>Chlamydiia</taxon>
        <taxon>Parachlamydiales</taxon>
        <taxon>Candidatus Criblamydiaceae</taxon>
        <taxon>Candidatus Criblamydia</taxon>
    </lineage>
</organism>
<dbReference type="AlphaFoldDB" id="A0A090CXW2"/>
<dbReference type="InterPro" id="IPR008991">
    <property type="entry name" value="Translation_prot_SH3-like_sf"/>
</dbReference>
<evidence type="ECO:0000256" key="8">
    <source>
        <dbReference type="HAMAP-Rule" id="MF_00141"/>
    </source>
</evidence>
<dbReference type="CDD" id="cd04470">
    <property type="entry name" value="S1_EF-P_repeat_1"/>
    <property type="match status" value="1"/>
</dbReference>
<evidence type="ECO:0000259" key="11">
    <source>
        <dbReference type="SMART" id="SM00841"/>
    </source>
</evidence>
<dbReference type="FunFam" id="2.40.50.140:FF:000009">
    <property type="entry name" value="Elongation factor P"/>
    <property type="match status" value="1"/>
</dbReference>
<dbReference type="SMART" id="SM00841">
    <property type="entry name" value="Elong-fact-P_C"/>
    <property type="match status" value="1"/>
</dbReference>
<dbReference type="NCBIfam" id="NF001810">
    <property type="entry name" value="PRK00529.1"/>
    <property type="match status" value="1"/>
</dbReference>
<keyword evidence="6 8" id="KW-0648">Protein biosynthesis</keyword>
<dbReference type="GO" id="GO:0043043">
    <property type="term" value="P:peptide biosynthetic process"/>
    <property type="evidence" value="ECO:0007669"/>
    <property type="project" value="InterPro"/>
</dbReference>
<evidence type="ECO:0000256" key="3">
    <source>
        <dbReference type="ARBA" id="ARBA00009479"/>
    </source>
</evidence>
<reference evidence="13" key="1">
    <citation type="submission" date="2013-12" db="EMBL/GenBank/DDBJ databases">
        <authorList>
            <person name="Linke B."/>
        </authorList>
    </citation>
    <scope>NUCLEOTIDE SEQUENCE [LARGE SCALE GENOMIC DNA]</scope>
    <source>
        <strain evidence="13">CRIB-18</strain>
    </source>
</reference>
<evidence type="ECO:0000313" key="13">
    <source>
        <dbReference type="EMBL" id="CDR32911.1"/>
    </source>
</evidence>
<feature type="domain" description="Translation elongation factor P/YeiP central" evidence="12">
    <location>
        <begin position="69"/>
        <end position="123"/>
    </location>
</feature>
<dbReference type="PANTHER" id="PTHR30053">
    <property type="entry name" value="ELONGATION FACTOR P"/>
    <property type="match status" value="1"/>
</dbReference>
<dbReference type="GO" id="GO:0005829">
    <property type="term" value="C:cytosol"/>
    <property type="evidence" value="ECO:0007669"/>
    <property type="project" value="UniProtKB-ARBA"/>
</dbReference>
<dbReference type="InterPro" id="IPR012340">
    <property type="entry name" value="NA-bd_OB-fold"/>
</dbReference>
<evidence type="ECO:0000256" key="4">
    <source>
        <dbReference type="ARBA" id="ARBA00022490"/>
    </source>
</evidence>
<dbReference type="Gene3D" id="2.40.50.140">
    <property type="entry name" value="Nucleic acid-binding proteins"/>
    <property type="match status" value="2"/>
</dbReference>
<dbReference type="STRING" id="1437425.CSEC_0067"/>
<dbReference type="FunFam" id="2.30.30.30:FF:000003">
    <property type="entry name" value="Elongation factor P"/>
    <property type="match status" value="1"/>
</dbReference>
<evidence type="ECO:0000313" key="14">
    <source>
        <dbReference type="Proteomes" id="UP000031552"/>
    </source>
</evidence>
<dbReference type="NCBIfam" id="TIGR00038">
    <property type="entry name" value="efp"/>
    <property type="match status" value="1"/>
</dbReference>
<dbReference type="PROSITE" id="PS01275">
    <property type="entry name" value="EFP"/>
    <property type="match status" value="1"/>
</dbReference>
<evidence type="ECO:0000256" key="6">
    <source>
        <dbReference type="ARBA" id="ARBA00022917"/>
    </source>
</evidence>
<sequence>MPQISTSEFRSGVKLEIDNQPYVVITNEFVKPGKGQAFNRVRLKNLLTARVVELTFKSGDKADLADVEEKKMRMLYEEADGIVFMDDDSYEQVTISNENIGDNKQWLKEDVAYSVLIYKGTPVAVEPPTFMELVITETDPGIRGNTASGRVLKPALLETGAKIQVPIFIEQGEKIKVDTRTNEYVSRVNE</sequence>
<dbReference type="EMBL" id="CCEJ010000001">
    <property type="protein sequence ID" value="CDR32911.1"/>
    <property type="molecule type" value="Genomic_DNA"/>
</dbReference>
<dbReference type="InterPro" id="IPR015365">
    <property type="entry name" value="Elong-fact-P_C"/>
</dbReference>
<dbReference type="InterPro" id="IPR013852">
    <property type="entry name" value="Transl_elong_P/YeiP_CS"/>
</dbReference>
<dbReference type="InterPro" id="IPR011768">
    <property type="entry name" value="Transl_elongation_fac_P"/>
</dbReference>
<dbReference type="HAMAP" id="MF_00141">
    <property type="entry name" value="EF_P"/>
    <property type="match status" value="1"/>
</dbReference>
<evidence type="ECO:0000256" key="10">
    <source>
        <dbReference type="RuleBase" id="RU004389"/>
    </source>
</evidence>
<dbReference type="Proteomes" id="UP000031552">
    <property type="component" value="Unassembled WGS sequence"/>
</dbReference>
<dbReference type="FunFam" id="2.40.50.140:FF:000004">
    <property type="entry name" value="Elongation factor P"/>
    <property type="match status" value="1"/>
</dbReference>
<dbReference type="SUPFAM" id="SSF50104">
    <property type="entry name" value="Translation proteins SH3-like domain"/>
    <property type="match status" value="1"/>
</dbReference>
<protein>
    <recommendedName>
        <fullName evidence="8 9">Elongation factor P</fullName>
        <shortName evidence="8">EF-P</shortName>
    </recommendedName>
</protein>
<comment type="caution">
    <text evidence="13">The sequence shown here is derived from an EMBL/GenBank/DDBJ whole genome shotgun (WGS) entry which is preliminary data.</text>
</comment>
<dbReference type="InterPro" id="IPR001059">
    <property type="entry name" value="Transl_elong_P/YeiP_cen"/>
</dbReference>
<accession>A0A090CXW2</accession>
<dbReference type="RefSeq" id="WP_041016432.1">
    <property type="nucleotide sequence ID" value="NZ_CCEJ010000001.1"/>
</dbReference>
<dbReference type="UniPathway" id="UPA00345"/>
<dbReference type="InterPro" id="IPR014722">
    <property type="entry name" value="Rib_uL2_dom2"/>
</dbReference>
<dbReference type="Pfam" id="PF09285">
    <property type="entry name" value="Elong-fact-P_C"/>
    <property type="match status" value="1"/>
</dbReference>
<dbReference type="PIRSF" id="PIRSF005901">
    <property type="entry name" value="EF-P"/>
    <property type="match status" value="1"/>
</dbReference>
<dbReference type="InterPro" id="IPR013185">
    <property type="entry name" value="Transl_elong_KOW-like"/>
</dbReference>
<keyword evidence="5 8" id="KW-0251">Elongation factor</keyword>
<dbReference type="PANTHER" id="PTHR30053:SF12">
    <property type="entry name" value="ELONGATION FACTOR P (EF-P) FAMILY PROTEIN"/>
    <property type="match status" value="1"/>
</dbReference>
<comment type="subcellular location">
    <subcellularLocation>
        <location evidence="1 8">Cytoplasm</location>
    </subcellularLocation>
</comment>
<evidence type="ECO:0000256" key="7">
    <source>
        <dbReference type="ARBA" id="ARBA00025469"/>
    </source>
</evidence>
<comment type="function">
    <text evidence="7 8">Involved in peptide bond synthesis. Stimulates efficient translation and peptide-bond synthesis on native or reconstituted 70S ribosomes in vitro. Probably functions indirectly by altering the affinity of the ribosome for aminoacyl-tRNA, thus increasing their reactivity as acceptors for peptidyl transferase.</text>
</comment>
<dbReference type="eggNOG" id="COG0231">
    <property type="taxonomic scope" value="Bacteria"/>
</dbReference>
<dbReference type="Gene3D" id="2.30.30.30">
    <property type="match status" value="1"/>
</dbReference>
<dbReference type="Pfam" id="PF08207">
    <property type="entry name" value="EFP_N"/>
    <property type="match status" value="1"/>
</dbReference>
<evidence type="ECO:0000256" key="1">
    <source>
        <dbReference type="ARBA" id="ARBA00004496"/>
    </source>
</evidence>
<dbReference type="CDD" id="cd05794">
    <property type="entry name" value="S1_EF-P_repeat_2"/>
    <property type="match status" value="1"/>
</dbReference>
<dbReference type="GO" id="GO:0003746">
    <property type="term" value="F:translation elongation factor activity"/>
    <property type="evidence" value="ECO:0007669"/>
    <property type="project" value="UniProtKB-UniRule"/>
</dbReference>
<reference evidence="13" key="2">
    <citation type="submission" date="2014-09" db="EMBL/GenBank/DDBJ databases">
        <title>Criblamydia sequanensis harbors a mega-plasmid encoding arsenite resistance.</title>
        <authorList>
            <person name="Bertelli C."/>
            <person name="Goesmann A."/>
            <person name="Greub G."/>
        </authorList>
    </citation>
    <scope>NUCLEOTIDE SEQUENCE [LARGE SCALE GENOMIC DNA]</scope>
    <source>
        <strain evidence="13">CRIB-18</strain>
    </source>
</reference>
<evidence type="ECO:0000256" key="2">
    <source>
        <dbReference type="ARBA" id="ARBA00004815"/>
    </source>
</evidence>
<evidence type="ECO:0000256" key="5">
    <source>
        <dbReference type="ARBA" id="ARBA00022768"/>
    </source>
</evidence>
<evidence type="ECO:0000256" key="9">
    <source>
        <dbReference type="NCBIfam" id="TIGR00038"/>
    </source>
</evidence>
<comment type="pathway">
    <text evidence="2 8">Protein biosynthesis; polypeptide chain elongation.</text>
</comment>
<dbReference type="Pfam" id="PF01132">
    <property type="entry name" value="EFP"/>
    <property type="match status" value="1"/>
</dbReference>
<keyword evidence="14" id="KW-1185">Reference proteome</keyword>
<dbReference type="SUPFAM" id="SSF50249">
    <property type="entry name" value="Nucleic acid-binding proteins"/>
    <property type="match status" value="2"/>
</dbReference>
<dbReference type="InterPro" id="IPR020599">
    <property type="entry name" value="Transl_elong_fac_P/YeiP"/>
</dbReference>
<proteinExistence type="inferred from homology"/>
<name>A0A090CXW2_9BACT</name>
<evidence type="ECO:0000259" key="12">
    <source>
        <dbReference type="SMART" id="SM01185"/>
    </source>
</evidence>
<keyword evidence="4 8" id="KW-0963">Cytoplasm</keyword>
<gene>
    <name evidence="13" type="primary">efp1</name>
    <name evidence="8" type="synonym">efp</name>
    <name evidence="13" type="ORF">CSEC_0067</name>
</gene>
<feature type="domain" description="Elongation factor P C-terminal" evidence="11">
    <location>
        <begin position="131"/>
        <end position="187"/>
    </location>
</feature>